<dbReference type="InterPro" id="IPR003594">
    <property type="entry name" value="HATPase_dom"/>
</dbReference>
<proteinExistence type="predicted"/>
<evidence type="ECO:0000256" key="3">
    <source>
        <dbReference type="ARBA" id="ARBA00012438"/>
    </source>
</evidence>
<dbReference type="SUPFAM" id="SSF55874">
    <property type="entry name" value="ATPase domain of HSP90 chaperone/DNA topoisomerase II/histidine kinase"/>
    <property type="match status" value="1"/>
</dbReference>
<dbReference type="AlphaFoldDB" id="A0A1H2QE09"/>
<keyword evidence="4" id="KW-1003">Cell membrane</keyword>
<keyword evidence="5" id="KW-0597">Phosphoprotein</keyword>
<dbReference type="InterPro" id="IPR003661">
    <property type="entry name" value="HisK_dim/P_dom"/>
</dbReference>
<evidence type="ECO:0000256" key="5">
    <source>
        <dbReference type="ARBA" id="ARBA00022553"/>
    </source>
</evidence>
<keyword evidence="7 14" id="KW-0812">Transmembrane</keyword>
<dbReference type="Gene3D" id="3.30.565.10">
    <property type="entry name" value="Histidine kinase-like ATPase, C-terminal domain"/>
    <property type="match status" value="1"/>
</dbReference>
<dbReference type="EMBL" id="FNOJ01000001">
    <property type="protein sequence ID" value="SDW05362.1"/>
    <property type="molecule type" value="Genomic_DNA"/>
</dbReference>
<dbReference type="EC" id="2.7.13.3" evidence="3"/>
<evidence type="ECO:0000256" key="7">
    <source>
        <dbReference type="ARBA" id="ARBA00022692"/>
    </source>
</evidence>
<evidence type="ECO:0000256" key="8">
    <source>
        <dbReference type="ARBA" id="ARBA00022741"/>
    </source>
</evidence>
<dbReference type="RefSeq" id="WP_232302114.1">
    <property type="nucleotide sequence ID" value="NZ_FNOJ01000001.1"/>
</dbReference>
<keyword evidence="11 14" id="KW-1133">Transmembrane helix</keyword>
<evidence type="ECO:0000256" key="4">
    <source>
        <dbReference type="ARBA" id="ARBA00022475"/>
    </source>
</evidence>
<dbReference type="CDD" id="cd00082">
    <property type="entry name" value="HisKA"/>
    <property type="match status" value="1"/>
</dbReference>
<dbReference type="SMART" id="SM00388">
    <property type="entry name" value="HisKA"/>
    <property type="match status" value="1"/>
</dbReference>
<comment type="subcellular location">
    <subcellularLocation>
        <location evidence="2">Cell membrane</location>
        <topology evidence="2">Multi-pass membrane protein</topology>
    </subcellularLocation>
</comment>
<evidence type="ECO:0000259" key="16">
    <source>
        <dbReference type="PROSITE" id="PS50885"/>
    </source>
</evidence>
<keyword evidence="6" id="KW-0808">Transferase</keyword>
<evidence type="ECO:0000256" key="10">
    <source>
        <dbReference type="ARBA" id="ARBA00022840"/>
    </source>
</evidence>
<evidence type="ECO:0000256" key="6">
    <source>
        <dbReference type="ARBA" id="ARBA00022679"/>
    </source>
</evidence>
<keyword evidence="8" id="KW-0547">Nucleotide-binding</keyword>
<dbReference type="Proteomes" id="UP000182589">
    <property type="component" value="Unassembled WGS sequence"/>
</dbReference>
<evidence type="ECO:0000259" key="15">
    <source>
        <dbReference type="PROSITE" id="PS50109"/>
    </source>
</evidence>
<dbReference type="GO" id="GO:0005886">
    <property type="term" value="C:plasma membrane"/>
    <property type="evidence" value="ECO:0007669"/>
    <property type="project" value="UniProtKB-SubCell"/>
</dbReference>
<gene>
    <name evidence="17" type="ORF">SAMN04489725_101218</name>
</gene>
<evidence type="ECO:0000313" key="18">
    <source>
        <dbReference type="Proteomes" id="UP000182589"/>
    </source>
</evidence>
<keyword evidence="18" id="KW-1185">Reference proteome</keyword>
<dbReference type="InterPro" id="IPR003660">
    <property type="entry name" value="HAMP_dom"/>
</dbReference>
<evidence type="ECO:0000256" key="12">
    <source>
        <dbReference type="ARBA" id="ARBA00023012"/>
    </source>
</evidence>
<dbReference type="CDD" id="cd00075">
    <property type="entry name" value="HATPase"/>
    <property type="match status" value="1"/>
</dbReference>
<dbReference type="STRING" id="89784.SAMN04489725_101218"/>
<dbReference type="InterPro" id="IPR036097">
    <property type="entry name" value="HisK_dim/P_sf"/>
</dbReference>
<evidence type="ECO:0000313" key="17">
    <source>
        <dbReference type="EMBL" id="SDW05362.1"/>
    </source>
</evidence>
<dbReference type="PRINTS" id="PR00344">
    <property type="entry name" value="BCTRLSENSOR"/>
</dbReference>
<comment type="catalytic activity">
    <reaction evidence="1">
        <text>ATP + protein L-histidine = ADP + protein N-phospho-L-histidine.</text>
        <dbReference type="EC" id="2.7.13.3"/>
    </reaction>
</comment>
<dbReference type="PROSITE" id="PS50885">
    <property type="entry name" value="HAMP"/>
    <property type="match status" value="1"/>
</dbReference>
<dbReference type="Pfam" id="PF02518">
    <property type="entry name" value="HATPase_c"/>
    <property type="match status" value="1"/>
</dbReference>
<evidence type="ECO:0000256" key="11">
    <source>
        <dbReference type="ARBA" id="ARBA00022989"/>
    </source>
</evidence>
<organism evidence="17 18">
    <name type="scientific">Alicyclobacillus hesperidum</name>
    <dbReference type="NCBI Taxonomy" id="89784"/>
    <lineage>
        <taxon>Bacteria</taxon>
        <taxon>Bacillati</taxon>
        <taxon>Bacillota</taxon>
        <taxon>Bacilli</taxon>
        <taxon>Bacillales</taxon>
        <taxon>Alicyclobacillaceae</taxon>
        <taxon>Alicyclobacillus</taxon>
    </lineage>
</organism>
<dbReference type="InterPro" id="IPR004358">
    <property type="entry name" value="Sig_transdc_His_kin-like_C"/>
</dbReference>
<evidence type="ECO:0000256" key="1">
    <source>
        <dbReference type="ARBA" id="ARBA00000085"/>
    </source>
</evidence>
<evidence type="ECO:0000256" key="13">
    <source>
        <dbReference type="ARBA" id="ARBA00023136"/>
    </source>
</evidence>
<dbReference type="InterPro" id="IPR005467">
    <property type="entry name" value="His_kinase_dom"/>
</dbReference>
<dbReference type="SUPFAM" id="SSF47384">
    <property type="entry name" value="Homodimeric domain of signal transducing histidine kinase"/>
    <property type="match status" value="1"/>
</dbReference>
<accession>A0A1H2QE09</accession>
<reference evidence="18" key="1">
    <citation type="submission" date="2016-10" db="EMBL/GenBank/DDBJ databases">
        <authorList>
            <person name="Varghese N."/>
        </authorList>
    </citation>
    <scope>NUCLEOTIDE SEQUENCE [LARGE SCALE GENOMIC DNA]</scope>
    <source>
        <strain evidence="18">DSM 12489</strain>
    </source>
</reference>
<keyword evidence="9 17" id="KW-0418">Kinase</keyword>
<evidence type="ECO:0000256" key="9">
    <source>
        <dbReference type="ARBA" id="ARBA00022777"/>
    </source>
</evidence>
<feature type="transmembrane region" description="Helical" evidence="14">
    <location>
        <begin position="12"/>
        <end position="36"/>
    </location>
</feature>
<dbReference type="FunFam" id="1.10.287.130:FF:000001">
    <property type="entry name" value="Two-component sensor histidine kinase"/>
    <property type="match status" value="1"/>
</dbReference>
<dbReference type="GO" id="GO:0005524">
    <property type="term" value="F:ATP binding"/>
    <property type="evidence" value="ECO:0007669"/>
    <property type="project" value="UniProtKB-KW"/>
</dbReference>
<evidence type="ECO:0000256" key="2">
    <source>
        <dbReference type="ARBA" id="ARBA00004651"/>
    </source>
</evidence>
<feature type="transmembrane region" description="Helical" evidence="14">
    <location>
        <begin position="170"/>
        <end position="195"/>
    </location>
</feature>
<dbReference type="InterPro" id="IPR050428">
    <property type="entry name" value="TCS_sensor_his_kinase"/>
</dbReference>
<dbReference type="InterPro" id="IPR036890">
    <property type="entry name" value="HATPase_C_sf"/>
</dbReference>
<dbReference type="SMART" id="SM00387">
    <property type="entry name" value="HATPase_c"/>
    <property type="match status" value="1"/>
</dbReference>
<sequence length="486" mass="54726">MSRRSTQASLLRWSTCWCAVVFIVFTTVFMTAFSAASLNSYKRVMELEMATLLGQGVDQLAQQTVTTSWDRYVAVTDSVIRLTDNEGNVLFQINSPVFSSDIVQQIVNRVPAQPQGQDFSKPEWSYPYKWRDASGFHRVIALTEGVHFENGASGVLAIYSLTDPLRQDTFHMLSVFVIMDVAVIGLFASGMYVLLRRGFQPLQRLMAGIQQVEWRRAGRLRFDRLPPELASLQQSLNQLLDRIDDAVEEQRRFMADASHELRTPLAIVAGHANLLRRWGHQNARVWEPAVRNIVLEVERLQKLVDQLLTMSRLEEQKLPPVTEGLDQRGLEELFVRLGEDASVLRPDLDIEAHVHLTPGTRVAIEQDRLRQVLVGLIDNAMRHTKEGGWLELAAREEGPMVRISVSDDGEGIPADVLPHIFERFYRGDAARATGKGSGLGLAISKQLIEAYQGKIYVRSREGRGTTVMILLPTLRTMHIDGEKSGE</sequence>
<dbReference type="Gene3D" id="1.10.287.130">
    <property type="match status" value="1"/>
</dbReference>
<keyword evidence="12" id="KW-0902">Two-component regulatory system</keyword>
<protein>
    <recommendedName>
        <fullName evidence="3">histidine kinase</fullName>
        <ecNumber evidence="3">2.7.13.3</ecNumber>
    </recommendedName>
</protein>
<keyword evidence="13 14" id="KW-0472">Membrane</keyword>
<feature type="domain" description="Histidine kinase" evidence="15">
    <location>
        <begin position="256"/>
        <end position="475"/>
    </location>
</feature>
<dbReference type="GO" id="GO:0000155">
    <property type="term" value="F:phosphorelay sensor kinase activity"/>
    <property type="evidence" value="ECO:0007669"/>
    <property type="project" value="InterPro"/>
</dbReference>
<dbReference type="PANTHER" id="PTHR45436:SF5">
    <property type="entry name" value="SENSOR HISTIDINE KINASE TRCS"/>
    <property type="match status" value="1"/>
</dbReference>
<feature type="domain" description="HAMP" evidence="16">
    <location>
        <begin position="196"/>
        <end position="248"/>
    </location>
</feature>
<keyword evidence="10" id="KW-0067">ATP-binding</keyword>
<dbReference type="PANTHER" id="PTHR45436">
    <property type="entry name" value="SENSOR HISTIDINE KINASE YKOH"/>
    <property type="match status" value="1"/>
</dbReference>
<dbReference type="Pfam" id="PF00512">
    <property type="entry name" value="HisKA"/>
    <property type="match status" value="1"/>
</dbReference>
<evidence type="ECO:0000256" key="14">
    <source>
        <dbReference type="SAM" id="Phobius"/>
    </source>
</evidence>
<dbReference type="FunFam" id="3.30.565.10:FF:000006">
    <property type="entry name" value="Sensor histidine kinase WalK"/>
    <property type="match status" value="1"/>
</dbReference>
<dbReference type="PROSITE" id="PS50109">
    <property type="entry name" value="HIS_KIN"/>
    <property type="match status" value="1"/>
</dbReference>
<name>A0A1H2QE09_9BACL</name>